<dbReference type="SUPFAM" id="SSF46689">
    <property type="entry name" value="Homeodomain-like"/>
    <property type="match status" value="1"/>
</dbReference>
<dbReference type="InterPro" id="IPR018060">
    <property type="entry name" value="HTH_AraC"/>
</dbReference>
<dbReference type="InterPro" id="IPR018062">
    <property type="entry name" value="HTH_AraC-typ_CS"/>
</dbReference>
<keyword evidence="2" id="KW-0238">DNA-binding</keyword>
<sequence>MVAPMDLRRRETGDFQASARLVDLGTVLVSRATCPAYEAVRTPQLIRQCDPELYQLSLNLRGRSGVSQGRQDTCLGRLDMMLFDTSRPFHGRVVPEETFAEGVLVAFPRALLPVPECQVRQLIATPLPGDEGIGALLAGLLTDLTRRTDDYTAADATRLSAVLLDLIAAMLHQRLGTPTPPRIGRDALLVQIHRHIDRNLGDPTLSPATIADAFHISTRYLQKLFQSQGLTVAGWIRQRRLHGARRELVDPLRSHLPIHAIAARWGFPSPSQFSRAFRAAHDLSPAAYRRQAESWQK</sequence>
<evidence type="ECO:0000259" key="4">
    <source>
        <dbReference type="PROSITE" id="PS01124"/>
    </source>
</evidence>
<evidence type="ECO:0000313" key="5">
    <source>
        <dbReference type="EMBL" id="GGO74837.1"/>
    </source>
</evidence>
<dbReference type="GO" id="GO:0003700">
    <property type="term" value="F:DNA-binding transcription factor activity"/>
    <property type="evidence" value="ECO:0007669"/>
    <property type="project" value="InterPro"/>
</dbReference>
<dbReference type="Gene3D" id="1.10.10.60">
    <property type="entry name" value="Homeodomain-like"/>
    <property type="match status" value="1"/>
</dbReference>
<dbReference type="GO" id="GO:0043565">
    <property type="term" value="F:sequence-specific DNA binding"/>
    <property type="evidence" value="ECO:0007669"/>
    <property type="project" value="InterPro"/>
</dbReference>
<keyword evidence="1" id="KW-0805">Transcription regulation</keyword>
<dbReference type="InterPro" id="IPR035418">
    <property type="entry name" value="AraC-bd_2"/>
</dbReference>
<dbReference type="EMBL" id="BMNH01000016">
    <property type="protein sequence ID" value="GGO74837.1"/>
    <property type="molecule type" value="Genomic_DNA"/>
</dbReference>
<evidence type="ECO:0000256" key="3">
    <source>
        <dbReference type="ARBA" id="ARBA00023163"/>
    </source>
</evidence>
<protein>
    <submittedName>
        <fullName evidence="5">AraC family transcriptional regulator</fullName>
    </submittedName>
</protein>
<dbReference type="PANTHER" id="PTHR46796:SF6">
    <property type="entry name" value="ARAC SUBFAMILY"/>
    <property type="match status" value="1"/>
</dbReference>
<evidence type="ECO:0000313" key="6">
    <source>
        <dbReference type="Proteomes" id="UP000646523"/>
    </source>
</evidence>
<dbReference type="Proteomes" id="UP000646523">
    <property type="component" value="Unassembled WGS sequence"/>
</dbReference>
<feature type="domain" description="HTH araC/xylS-type" evidence="4">
    <location>
        <begin position="190"/>
        <end position="291"/>
    </location>
</feature>
<dbReference type="InterPro" id="IPR050204">
    <property type="entry name" value="AraC_XylS_family_regulators"/>
</dbReference>
<reference evidence="5" key="1">
    <citation type="journal article" date="2014" name="Int. J. Syst. Evol. Microbiol.">
        <title>Complete genome sequence of Corynebacterium casei LMG S-19264T (=DSM 44701T), isolated from a smear-ripened cheese.</title>
        <authorList>
            <consortium name="US DOE Joint Genome Institute (JGI-PGF)"/>
            <person name="Walter F."/>
            <person name="Albersmeier A."/>
            <person name="Kalinowski J."/>
            <person name="Ruckert C."/>
        </authorList>
    </citation>
    <scope>NUCLEOTIDE SEQUENCE</scope>
    <source>
        <strain evidence="5">CGMCC 4.7368</strain>
    </source>
</reference>
<proteinExistence type="predicted"/>
<gene>
    <name evidence="5" type="ORF">GCM10012289_48450</name>
</gene>
<dbReference type="PROSITE" id="PS01124">
    <property type="entry name" value="HTH_ARAC_FAMILY_2"/>
    <property type="match status" value="1"/>
</dbReference>
<organism evidence="5 6">
    <name type="scientific">Nonomuraea cavernae</name>
    <dbReference type="NCBI Taxonomy" id="2045107"/>
    <lineage>
        <taxon>Bacteria</taxon>
        <taxon>Bacillati</taxon>
        <taxon>Actinomycetota</taxon>
        <taxon>Actinomycetes</taxon>
        <taxon>Streptosporangiales</taxon>
        <taxon>Streptosporangiaceae</taxon>
        <taxon>Nonomuraea</taxon>
    </lineage>
</organism>
<name>A0A917Z4X0_9ACTN</name>
<dbReference type="Pfam" id="PF12833">
    <property type="entry name" value="HTH_18"/>
    <property type="match status" value="1"/>
</dbReference>
<dbReference type="InterPro" id="IPR009057">
    <property type="entry name" value="Homeodomain-like_sf"/>
</dbReference>
<comment type="caution">
    <text evidence="5">The sequence shown here is derived from an EMBL/GenBank/DDBJ whole genome shotgun (WGS) entry which is preliminary data.</text>
</comment>
<evidence type="ECO:0000256" key="1">
    <source>
        <dbReference type="ARBA" id="ARBA00023015"/>
    </source>
</evidence>
<keyword evidence="6" id="KW-1185">Reference proteome</keyword>
<evidence type="ECO:0000256" key="2">
    <source>
        <dbReference type="ARBA" id="ARBA00023125"/>
    </source>
</evidence>
<dbReference type="AlphaFoldDB" id="A0A917Z4X0"/>
<dbReference type="PROSITE" id="PS00041">
    <property type="entry name" value="HTH_ARAC_FAMILY_1"/>
    <property type="match status" value="1"/>
</dbReference>
<keyword evidence="3" id="KW-0804">Transcription</keyword>
<accession>A0A917Z4X0</accession>
<dbReference type="PANTHER" id="PTHR46796">
    <property type="entry name" value="HTH-TYPE TRANSCRIPTIONAL ACTIVATOR RHAS-RELATED"/>
    <property type="match status" value="1"/>
</dbReference>
<reference evidence="5" key="2">
    <citation type="submission" date="2020-09" db="EMBL/GenBank/DDBJ databases">
        <authorList>
            <person name="Sun Q."/>
            <person name="Zhou Y."/>
        </authorList>
    </citation>
    <scope>NUCLEOTIDE SEQUENCE</scope>
    <source>
        <strain evidence="5">CGMCC 4.7368</strain>
    </source>
</reference>
<dbReference type="SMART" id="SM00342">
    <property type="entry name" value="HTH_ARAC"/>
    <property type="match status" value="1"/>
</dbReference>
<dbReference type="Pfam" id="PF14525">
    <property type="entry name" value="AraC_binding_2"/>
    <property type="match status" value="1"/>
</dbReference>